<evidence type="ECO:0000313" key="5">
    <source>
        <dbReference type="Proteomes" id="UP000240904"/>
    </source>
</evidence>
<protein>
    <recommendedName>
        <fullName evidence="3">Retropepsin-like aspartic endopeptidase domain-containing protein</fullName>
    </recommendedName>
</protein>
<gene>
    <name evidence="4" type="ORF">C9I89_09010</name>
</gene>
<feature type="compositionally biased region" description="Basic and acidic residues" evidence="1">
    <location>
        <begin position="52"/>
        <end position="74"/>
    </location>
</feature>
<feature type="compositionally biased region" description="Basic and acidic residues" evidence="1">
    <location>
        <begin position="25"/>
        <end position="39"/>
    </location>
</feature>
<feature type="chain" id="PRO_5015675068" description="Retropepsin-like aspartic endopeptidase domain-containing protein" evidence="2">
    <location>
        <begin position="20"/>
        <end position="210"/>
    </location>
</feature>
<dbReference type="OrthoDB" id="8546610at2"/>
<name>A0A2T3MZL3_9GAMM</name>
<evidence type="ECO:0000256" key="2">
    <source>
        <dbReference type="SAM" id="SignalP"/>
    </source>
</evidence>
<dbReference type="PANTHER" id="PTHR38037">
    <property type="entry name" value="ZN_PROTEASE DOMAIN-CONTAINING PROTEIN"/>
    <property type="match status" value="1"/>
</dbReference>
<evidence type="ECO:0000259" key="3">
    <source>
        <dbReference type="Pfam" id="PF05618"/>
    </source>
</evidence>
<feature type="compositionally biased region" description="Low complexity" evidence="1">
    <location>
        <begin position="40"/>
        <end position="51"/>
    </location>
</feature>
<accession>A0A2T3MZL3</accession>
<dbReference type="Gene3D" id="2.40.70.10">
    <property type="entry name" value="Acid Proteases"/>
    <property type="match status" value="1"/>
</dbReference>
<feature type="signal peptide" evidence="2">
    <location>
        <begin position="1"/>
        <end position="19"/>
    </location>
</feature>
<keyword evidence="2" id="KW-0732">Signal</keyword>
<dbReference type="EMBL" id="PYMC01000005">
    <property type="protein sequence ID" value="PSW05389.1"/>
    <property type="molecule type" value="Genomic_DNA"/>
</dbReference>
<evidence type="ECO:0000256" key="1">
    <source>
        <dbReference type="SAM" id="MobiDB-lite"/>
    </source>
</evidence>
<sequence length="210" mass="23561">MKRITVGFCALLLFGCAQQQGTEEPETKPDVGQEVEIKPVEPTVQVTTVPEVKTESKPELKPEVKQEPQPEVKPKPKPVVTKTSDGKLILGAEEWVWLVSVKKHVKVKIDTESKLSTIGVSDVQEFERDSKDWVKFTASGKSLEMPVERWIKNNGGERQAVVKLRIKLGELNELTEFVLKNGTGIVLGENFIRDVAVFDGKRKYIQPKVK</sequence>
<dbReference type="AlphaFoldDB" id="A0A2T3MZL3"/>
<reference evidence="4 5" key="1">
    <citation type="submission" date="2018-03" db="EMBL/GenBank/DDBJ databases">
        <title>Whole genome sequencing of Histamine producing bacteria.</title>
        <authorList>
            <person name="Butler K."/>
        </authorList>
    </citation>
    <scope>NUCLEOTIDE SEQUENCE [LARGE SCALE GENOMIC DNA]</scope>
    <source>
        <strain evidence="4 5">DSM 16190</strain>
    </source>
</reference>
<evidence type="ECO:0000313" key="4">
    <source>
        <dbReference type="EMBL" id="PSW05389.1"/>
    </source>
</evidence>
<dbReference type="SUPFAM" id="SSF50630">
    <property type="entry name" value="Acid proteases"/>
    <property type="match status" value="1"/>
</dbReference>
<feature type="domain" description="Retropepsin-like aspartic endopeptidase" evidence="3">
    <location>
        <begin position="89"/>
        <end position="208"/>
    </location>
</feature>
<dbReference type="InterPro" id="IPR021109">
    <property type="entry name" value="Peptidase_aspartic_dom_sf"/>
</dbReference>
<feature type="region of interest" description="Disordered" evidence="1">
    <location>
        <begin position="20"/>
        <end position="80"/>
    </location>
</feature>
<comment type="caution">
    <text evidence="4">The sequence shown here is derived from an EMBL/GenBank/DDBJ whole genome shotgun (WGS) entry which is preliminary data.</text>
</comment>
<dbReference type="Proteomes" id="UP000240904">
    <property type="component" value="Unassembled WGS sequence"/>
</dbReference>
<proteinExistence type="predicted"/>
<dbReference type="PROSITE" id="PS51257">
    <property type="entry name" value="PROKAR_LIPOPROTEIN"/>
    <property type="match status" value="1"/>
</dbReference>
<dbReference type="RefSeq" id="WP_107283029.1">
    <property type="nucleotide sequence ID" value="NZ_PYMC01000005.1"/>
</dbReference>
<dbReference type="Pfam" id="PF05618">
    <property type="entry name" value="Zn_protease"/>
    <property type="match status" value="1"/>
</dbReference>
<dbReference type="InterPro" id="IPR008503">
    <property type="entry name" value="Asp_endopeptidase"/>
</dbReference>
<dbReference type="PANTHER" id="PTHR38037:SF2">
    <property type="entry name" value="ATP-DEPENDENT ZINC PROTEASE DOMAIN-CONTAINING PROTEIN-RELATED"/>
    <property type="match status" value="1"/>
</dbReference>
<keyword evidence="5" id="KW-1185">Reference proteome</keyword>
<organism evidence="4 5">
    <name type="scientific">Photobacterium lipolyticum</name>
    <dbReference type="NCBI Taxonomy" id="266810"/>
    <lineage>
        <taxon>Bacteria</taxon>
        <taxon>Pseudomonadati</taxon>
        <taxon>Pseudomonadota</taxon>
        <taxon>Gammaproteobacteria</taxon>
        <taxon>Vibrionales</taxon>
        <taxon>Vibrionaceae</taxon>
        <taxon>Photobacterium</taxon>
    </lineage>
</organism>